<dbReference type="PANTHER" id="PTHR21301">
    <property type="entry name" value="REVERSE TRANSCRIPTASE"/>
    <property type="match status" value="1"/>
</dbReference>
<feature type="non-terminal residue" evidence="1">
    <location>
        <position position="364"/>
    </location>
</feature>
<evidence type="ECO:0000313" key="1">
    <source>
        <dbReference type="EMBL" id="CAH3180095.1"/>
    </source>
</evidence>
<organism evidence="1 2">
    <name type="scientific">Porites lobata</name>
    <dbReference type="NCBI Taxonomy" id="104759"/>
    <lineage>
        <taxon>Eukaryota</taxon>
        <taxon>Metazoa</taxon>
        <taxon>Cnidaria</taxon>
        <taxon>Anthozoa</taxon>
        <taxon>Hexacorallia</taxon>
        <taxon>Scleractinia</taxon>
        <taxon>Fungiina</taxon>
        <taxon>Poritidae</taxon>
        <taxon>Porites</taxon>
    </lineage>
</organism>
<proteinExistence type="predicted"/>
<keyword evidence="2" id="KW-1185">Reference proteome</keyword>
<name>A0ABN8RL14_9CNID</name>
<reference evidence="1 2" key="1">
    <citation type="submission" date="2022-05" db="EMBL/GenBank/DDBJ databases">
        <authorList>
            <consortium name="Genoscope - CEA"/>
            <person name="William W."/>
        </authorList>
    </citation>
    <scope>NUCLEOTIDE SEQUENCE [LARGE SCALE GENOMIC DNA]</scope>
</reference>
<comment type="caution">
    <text evidence="1">The sequence shown here is derived from an EMBL/GenBank/DDBJ whole genome shotgun (WGS) entry which is preliminary data.</text>
</comment>
<evidence type="ECO:0000313" key="2">
    <source>
        <dbReference type="Proteomes" id="UP001159405"/>
    </source>
</evidence>
<dbReference type="Proteomes" id="UP001159405">
    <property type="component" value="Unassembled WGS sequence"/>
</dbReference>
<dbReference type="EMBL" id="CALNXK010000269">
    <property type="protein sequence ID" value="CAH3180095.1"/>
    <property type="molecule type" value="Genomic_DNA"/>
</dbReference>
<gene>
    <name evidence="1" type="ORF">PLOB_00022725</name>
</gene>
<dbReference type="PANTHER" id="PTHR21301:SF10">
    <property type="entry name" value="REVERSE TRANSCRIPTASE DOMAIN-CONTAINING PROTEIN"/>
    <property type="match status" value="1"/>
</dbReference>
<accession>A0ABN8RL14</accession>
<protein>
    <recommendedName>
        <fullName evidence="3">Reverse transcriptase domain-containing protein</fullName>
    </recommendedName>
</protein>
<sequence length="364" mass="42314">MNKTDKIKEAQVLLDNREHYNPLRQPMVKDTQQRVNQIISQLHQGNHIDDMTAKWLSQTPCPPRIPIFYTLTKIHKPKPVGRPIISGCEGPTERISSFVDRLLQPIAQRQKSYINDSTDFINFVERTKVHQDTILVSMDVASLYTNIPQEEGITTVCRAYDTFHNNNSPIPTKYLRKMLDLILKENSFQFNGENYLQTHGTAMSTKMAVSFANIFMAEFETKLIGQSRIKPIEWKRYIDDNIQPGPEKQYSYKKKRVYGNKSKQDINLFIEQANQFHPLIKFTAEISENEITFLDTIIYKGDRFQTDSTLDIKAHYRPNPHYKPTETFQYTHFTSCHPPGVKRGFIKGEATRLLRTNSSQTTFE</sequence>
<evidence type="ECO:0008006" key="3">
    <source>
        <dbReference type="Google" id="ProtNLM"/>
    </source>
</evidence>